<dbReference type="Gene3D" id="1.25.40.10">
    <property type="entry name" value="Tetratricopeptide repeat domain"/>
    <property type="match status" value="1"/>
</dbReference>
<keyword evidence="2" id="KW-0802">TPR repeat</keyword>
<gene>
    <name evidence="6" type="ORF">B7463_g9297</name>
</gene>
<dbReference type="STRING" id="5539.A0A3E2H1A2"/>
<dbReference type="GO" id="GO:0006457">
    <property type="term" value="P:protein folding"/>
    <property type="evidence" value="ECO:0007669"/>
    <property type="project" value="TreeGrafter"/>
</dbReference>
<dbReference type="PANTHER" id="PTHR46035">
    <property type="entry name" value="TETRATRICOPEPTIDE REPEAT PROTEIN 4"/>
    <property type="match status" value="1"/>
</dbReference>
<proteinExistence type="inferred from homology"/>
<dbReference type="SMART" id="SM00028">
    <property type="entry name" value="TPR"/>
    <property type="match status" value="3"/>
</dbReference>
<dbReference type="OrthoDB" id="420195at2759"/>
<feature type="region of interest" description="Disordered" evidence="4">
    <location>
        <begin position="154"/>
        <end position="185"/>
    </location>
</feature>
<dbReference type="GO" id="GO:0005634">
    <property type="term" value="C:nucleus"/>
    <property type="evidence" value="ECO:0007669"/>
    <property type="project" value="TreeGrafter"/>
</dbReference>
<feature type="domain" description="Cns1/TTC4 wheel" evidence="5">
    <location>
        <begin position="331"/>
        <end position="441"/>
    </location>
</feature>
<keyword evidence="1" id="KW-0677">Repeat</keyword>
<dbReference type="OMA" id="WRAAQCA"/>
<dbReference type="SUPFAM" id="SSF48452">
    <property type="entry name" value="TPR-like"/>
    <property type="match status" value="1"/>
</dbReference>
<keyword evidence="7" id="KW-1185">Reference proteome</keyword>
<evidence type="ECO:0000256" key="3">
    <source>
        <dbReference type="ARBA" id="ARBA00023602"/>
    </source>
</evidence>
<dbReference type="GO" id="GO:0030544">
    <property type="term" value="F:Hsp70 protein binding"/>
    <property type="evidence" value="ECO:0007669"/>
    <property type="project" value="TreeGrafter"/>
</dbReference>
<feature type="non-terminal residue" evidence="6">
    <location>
        <position position="1"/>
    </location>
</feature>
<evidence type="ECO:0000259" key="5">
    <source>
        <dbReference type="Pfam" id="PF18972"/>
    </source>
</evidence>
<dbReference type="InterPro" id="IPR011990">
    <property type="entry name" value="TPR-like_helical_dom_sf"/>
</dbReference>
<dbReference type="CDD" id="cd21381">
    <property type="entry name" value="CTWD_TTC4"/>
    <property type="match status" value="1"/>
</dbReference>
<dbReference type="Proteomes" id="UP000258309">
    <property type="component" value="Unassembled WGS sequence"/>
</dbReference>
<sequence length="451" mass="50058">MKIEELSEEFDTSVKVSEDGHPQLQSQPNANIPPPADLLTQAMNAISSQYTTTSAQDGTQTPSLPPGIASMRDKTGPEILAELNKSPLFMTELEENDDLEAIRALAYEGTPEEVAAGFKERGNECFAEKKWKDAKEFYTKGIQVLLLEVRKRQRGDSHPLASTSNTDATPAPAGSRENEPPTMDPKEIKNELSILETTLVNRAACHLSLQNYRSATLDCAHALRLNPSNVKAFYRSARALLALNKIAQADDACARGLELDPENAALKAVAQEIIKKNEQETAKQKKEQERVIRKRKEEMMLKTALTARGIKTRKTAQPPEMEDACIALVPDPLSPESSLSFPAVLLYPLHLESDFIKAFNETESLALHLEYILPLPWDQQRVYTPNGVECYMETITGGLVKVGKKVPLLKVLGQGNVEIVDEVVRIFVVPKGRSEEWVAEFKRKKAAEKKT</sequence>
<evidence type="ECO:0000256" key="4">
    <source>
        <dbReference type="SAM" id="MobiDB-lite"/>
    </source>
</evidence>
<dbReference type="InterPro" id="IPR019734">
    <property type="entry name" value="TPR_rpt"/>
</dbReference>
<evidence type="ECO:0000256" key="1">
    <source>
        <dbReference type="ARBA" id="ARBA00022737"/>
    </source>
</evidence>
<evidence type="ECO:0000256" key="2">
    <source>
        <dbReference type="ARBA" id="ARBA00022803"/>
    </source>
</evidence>
<dbReference type="EMBL" id="NCSJ02000227">
    <property type="protein sequence ID" value="RFU27032.1"/>
    <property type="molecule type" value="Genomic_DNA"/>
</dbReference>
<feature type="compositionally biased region" description="Polar residues" evidence="4">
    <location>
        <begin position="41"/>
        <end position="62"/>
    </location>
</feature>
<dbReference type="AlphaFoldDB" id="A0A3E2H1A2"/>
<organism evidence="6 7">
    <name type="scientific">Scytalidium lignicola</name>
    <name type="common">Hyphomycete</name>
    <dbReference type="NCBI Taxonomy" id="5539"/>
    <lineage>
        <taxon>Eukaryota</taxon>
        <taxon>Fungi</taxon>
        <taxon>Dikarya</taxon>
        <taxon>Ascomycota</taxon>
        <taxon>Pezizomycotina</taxon>
        <taxon>Leotiomycetes</taxon>
        <taxon>Leotiomycetes incertae sedis</taxon>
        <taxon>Scytalidium</taxon>
    </lineage>
</organism>
<feature type="compositionally biased region" description="Basic and acidic residues" evidence="4">
    <location>
        <begin position="176"/>
        <end position="185"/>
    </location>
</feature>
<dbReference type="GO" id="GO:0051879">
    <property type="term" value="F:Hsp90 protein binding"/>
    <property type="evidence" value="ECO:0007669"/>
    <property type="project" value="InterPro"/>
</dbReference>
<feature type="compositionally biased region" description="Acidic residues" evidence="4">
    <location>
        <begin position="1"/>
        <end position="11"/>
    </location>
</feature>
<dbReference type="PANTHER" id="PTHR46035:SF1">
    <property type="entry name" value="TETRATRICOPEPTIDE REPEAT PROTEIN 4"/>
    <property type="match status" value="1"/>
</dbReference>
<dbReference type="GO" id="GO:0005829">
    <property type="term" value="C:cytosol"/>
    <property type="evidence" value="ECO:0007669"/>
    <property type="project" value="TreeGrafter"/>
</dbReference>
<dbReference type="InterPro" id="IPR044059">
    <property type="entry name" value="Csn1/TTC4_wheel"/>
</dbReference>
<feature type="region of interest" description="Disordered" evidence="4">
    <location>
        <begin position="1"/>
        <end position="72"/>
    </location>
</feature>
<name>A0A3E2H1A2_SCYLI</name>
<feature type="non-terminal residue" evidence="6">
    <location>
        <position position="451"/>
    </location>
</feature>
<reference evidence="6 7" key="1">
    <citation type="submission" date="2018-05" db="EMBL/GenBank/DDBJ databases">
        <title>Draft genome sequence of Scytalidium lignicola DSM 105466, a ubiquitous saprotrophic fungus.</title>
        <authorList>
            <person name="Buettner E."/>
            <person name="Gebauer A.M."/>
            <person name="Hofrichter M."/>
            <person name="Liers C."/>
            <person name="Kellner H."/>
        </authorList>
    </citation>
    <scope>NUCLEOTIDE SEQUENCE [LARGE SCALE GENOMIC DNA]</scope>
    <source>
        <strain evidence="6 7">DSM 105466</strain>
    </source>
</reference>
<dbReference type="Pfam" id="PF18972">
    <property type="entry name" value="Wheel"/>
    <property type="match status" value="1"/>
</dbReference>
<comment type="caution">
    <text evidence="6">The sequence shown here is derived from an EMBL/GenBank/DDBJ whole genome shotgun (WGS) entry which is preliminary data.</text>
</comment>
<protein>
    <recommendedName>
        <fullName evidence="5">Cns1/TTC4 wheel domain-containing protein</fullName>
    </recommendedName>
</protein>
<comment type="similarity">
    <text evidence="3">Belongs to the TTC4 family.</text>
</comment>
<evidence type="ECO:0000313" key="6">
    <source>
        <dbReference type="EMBL" id="RFU27032.1"/>
    </source>
</evidence>
<evidence type="ECO:0000313" key="7">
    <source>
        <dbReference type="Proteomes" id="UP000258309"/>
    </source>
</evidence>
<accession>A0A3E2H1A2</accession>